<dbReference type="OrthoDB" id="440424at2759"/>
<evidence type="ECO:0000256" key="3">
    <source>
        <dbReference type="ARBA" id="ARBA00022692"/>
    </source>
</evidence>
<comment type="similarity">
    <text evidence="2">Belongs to the IFI6/IFI27 family.</text>
</comment>
<sequence>MALIVSDKKLFTIILFSVFANNDFITTFRDCWKNPWITGTAASSSIRNNWSNTNSFASWLMSLYGGSVGSGSILSFLQSVGAVGLGTAGTFISSSVGAAVGILIGAAGGNMLAKYFNEMDLNEYEQQIFENFIQIEEIAISNDHNMIIALMPALLYNELMLKCFIETFISSSPFLNSKLFKFYFKDDLLKLKSEKEKFNDLLISNFEESRVEKIWIKGEVFGYELDLNDYRPSNGMINLLAEVWYQINTNKDRKSEFFHKVKELSAPIFSPFKGIFGS</sequence>
<dbReference type="InterPro" id="IPR038213">
    <property type="entry name" value="IFI6/IFI27-like_sf"/>
</dbReference>
<evidence type="ECO:0000313" key="8">
    <source>
        <dbReference type="Proteomes" id="UP001153678"/>
    </source>
</evidence>
<comment type="subcellular location">
    <subcellularLocation>
        <location evidence="1">Membrane</location>
        <topology evidence="1">Multi-pass membrane protein</topology>
    </subcellularLocation>
</comment>
<feature type="transmembrane region" description="Helical" evidence="6">
    <location>
        <begin position="56"/>
        <end position="77"/>
    </location>
</feature>
<keyword evidence="5 6" id="KW-0472">Membrane</keyword>
<keyword evidence="3 6" id="KW-0812">Transmembrane</keyword>
<reference evidence="7" key="1">
    <citation type="submission" date="2022-08" db="EMBL/GenBank/DDBJ databases">
        <authorList>
            <person name="Kallberg Y."/>
            <person name="Tangrot J."/>
            <person name="Rosling A."/>
        </authorList>
    </citation>
    <scope>NUCLEOTIDE SEQUENCE</scope>
    <source>
        <strain evidence="7">Wild A</strain>
    </source>
</reference>
<dbReference type="GO" id="GO:0016020">
    <property type="term" value="C:membrane"/>
    <property type="evidence" value="ECO:0007669"/>
    <property type="project" value="UniProtKB-SubCell"/>
</dbReference>
<dbReference type="InterPro" id="IPR009311">
    <property type="entry name" value="IFI6/IFI27-like"/>
</dbReference>
<evidence type="ECO:0000256" key="6">
    <source>
        <dbReference type="SAM" id="Phobius"/>
    </source>
</evidence>
<evidence type="ECO:0000256" key="5">
    <source>
        <dbReference type="ARBA" id="ARBA00023136"/>
    </source>
</evidence>
<dbReference type="AlphaFoldDB" id="A0A9W4SDM2"/>
<comment type="caution">
    <text evidence="7">The sequence shown here is derived from an EMBL/GenBank/DDBJ whole genome shotgun (WGS) entry which is preliminary data.</text>
</comment>
<evidence type="ECO:0000256" key="2">
    <source>
        <dbReference type="ARBA" id="ARBA00007262"/>
    </source>
</evidence>
<dbReference type="Pfam" id="PF06140">
    <property type="entry name" value="Ifi-6-16"/>
    <property type="match status" value="1"/>
</dbReference>
<gene>
    <name evidence="7" type="ORF">FWILDA_LOCUS1951</name>
</gene>
<evidence type="ECO:0000313" key="7">
    <source>
        <dbReference type="EMBL" id="CAI2165201.1"/>
    </source>
</evidence>
<protein>
    <submittedName>
        <fullName evidence="7">14270_t:CDS:1</fullName>
    </submittedName>
</protein>
<name>A0A9W4SDM2_9GLOM</name>
<keyword evidence="4 6" id="KW-1133">Transmembrane helix</keyword>
<evidence type="ECO:0000256" key="1">
    <source>
        <dbReference type="ARBA" id="ARBA00004141"/>
    </source>
</evidence>
<keyword evidence="8" id="KW-1185">Reference proteome</keyword>
<dbReference type="Gene3D" id="6.10.110.10">
    <property type="match status" value="1"/>
</dbReference>
<organism evidence="7 8">
    <name type="scientific">Funneliformis geosporum</name>
    <dbReference type="NCBI Taxonomy" id="1117311"/>
    <lineage>
        <taxon>Eukaryota</taxon>
        <taxon>Fungi</taxon>
        <taxon>Fungi incertae sedis</taxon>
        <taxon>Mucoromycota</taxon>
        <taxon>Glomeromycotina</taxon>
        <taxon>Glomeromycetes</taxon>
        <taxon>Glomerales</taxon>
        <taxon>Glomeraceae</taxon>
        <taxon>Funneliformis</taxon>
    </lineage>
</organism>
<proteinExistence type="inferred from homology"/>
<dbReference type="EMBL" id="CAMKVN010000205">
    <property type="protein sequence ID" value="CAI2165201.1"/>
    <property type="molecule type" value="Genomic_DNA"/>
</dbReference>
<evidence type="ECO:0000256" key="4">
    <source>
        <dbReference type="ARBA" id="ARBA00022989"/>
    </source>
</evidence>
<dbReference type="Proteomes" id="UP001153678">
    <property type="component" value="Unassembled WGS sequence"/>
</dbReference>
<accession>A0A9W4SDM2</accession>
<feature type="transmembrane region" description="Helical" evidence="6">
    <location>
        <begin position="83"/>
        <end position="107"/>
    </location>
</feature>